<feature type="domain" description="RRN6 K-rich C-terminal" evidence="3">
    <location>
        <begin position="804"/>
        <end position="955"/>
    </location>
</feature>
<dbReference type="InterPro" id="IPR048535">
    <property type="entry name" value="RRN6_beta-prop"/>
</dbReference>
<dbReference type="InterPro" id="IPR048537">
    <property type="entry name" value="RRN6_HB"/>
</dbReference>
<dbReference type="InterPro" id="IPR048536">
    <property type="entry name" value="Rrn6_K-rich"/>
</dbReference>
<protein>
    <recommendedName>
        <fullName evidence="7">RNA polymerase I-specific transcription initiation factor RRN6-like protein</fullName>
    </recommendedName>
</protein>
<comment type="caution">
    <text evidence="5">The sequence shown here is derived from an EMBL/GenBank/DDBJ whole genome shotgun (WGS) entry which is preliminary data.</text>
</comment>
<keyword evidence="6" id="KW-1185">Reference proteome</keyword>
<dbReference type="InterPro" id="IPR019350">
    <property type="entry name" value="RNA_pol_I-sp_TIF_RRN6-like"/>
</dbReference>
<feature type="compositionally biased region" description="Low complexity" evidence="1">
    <location>
        <begin position="894"/>
        <end position="914"/>
    </location>
</feature>
<feature type="domain" description="RRN6 helical bundle" evidence="4">
    <location>
        <begin position="615"/>
        <end position="713"/>
    </location>
</feature>
<dbReference type="Pfam" id="PF10214">
    <property type="entry name" value="Rrn6_beta-prop"/>
    <property type="match status" value="1"/>
</dbReference>
<gene>
    <name evidence="5" type="ORF">SLS59_003500</name>
</gene>
<feature type="region of interest" description="Disordered" evidence="1">
    <location>
        <begin position="826"/>
        <end position="955"/>
    </location>
</feature>
<evidence type="ECO:0000259" key="4">
    <source>
        <dbReference type="Pfam" id="PF20640"/>
    </source>
</evidence>
<feature type="compositionally biased region" description="Polar residues" evidence="1">
    <location>
        <begin position="866"/>
        <end position="875"/>
    </location>
</feature>
<dbReference type="PANTHER" id="PTHR28221">
    <property type="entry name" value="RNA POLYMERASE I-SPECIFIC TRANSCRIPTION INITIATION FACTOR RRN6"/>
    <property type="match status" value="1"/>
</dbReference>
<evidence type="ECO:0008006" key="7">
    <source>
        <dbReference type="Google" id="ProtNLM"/>
    </source>
</evidence>
<organism evidence="5 6">
    <name type="scientific">Nothophoma quercina</name>
    <dbReference type="NCBI Taxonomy" id="749835"/>
    <lineage>
        <taxon>Eukaryota</taxon>
        <taxon>Fungi</taxon>
        <taxon>Dikarya</taxon>
        <taxon>Ascomycota</taxon>
        <taxon>Pezizomycotina</taxon>
        <taxon>Dothideomycetes</taxon>
        <taxon>Pleosporomycetidae</taxon>
        <taxon>Pleosporales</taxon>
        <taxon>Pleosporineae</taxon>
        <taxon>Didymellaceae</taxon>
        <taxon>Nothophoma</taxon>
    </lineage>
</organism>
<sequence>MADSSLSDVNYGRPGLTAYDIDHREWSFSRQPTSERFQQVADWQLVFSHATDFLFPGSSPNGTTTRKDARRLTHDHPQLAPATQYLAELNAVSEAITSSAATYDPHVGDLLSFGTVYLKKFARPKRIVALSAGPSGNILRLAVLGQQRQGWADDKSVWLSGPSLKDVDCGYWNEEAAPIQQVCFAQTESVNSFLAVRLPSRTVLFRPSYHRGRQAAKPSPHYNLPPSFISANPILDITLDQTGGVPHADVAFNPDYQHQYGVIDQQYNWSVWQIESRVKRDEYSVSRLIGGAILPSERVDDGDGWARLLWAGDSNTLVVCNRRQLSLISLNGSTFEYLPAPPVVPQRSTDWILDIKKHPQHHDRFLVLTTSRLFVVAVTTSGAAVGGGLAGATILFSRRHYRGDEDLTLQLSVQMLVNDEVCIFLTSRLNKLVQTYHIQNHSSGVPSDPVVFDVVVPAATNAANMHLQPLVYGSREHIYGPRNYAAHAYMEEAVPFYQLTFVSADLDVYQTVLLQSIGIDPNPELITWRKTVVPSYNLAAAEDDFMEPSNWGSACEAKMKSQAPGLLFSERNPPYRVNDTGAIYDALDLGDSNTVAIDDLTKQLEDSMRGDVALGHILEVFDCVIDVSDIDEASSKLDELFAADYAADSQLLRRIAPAHVMNSPASEEASATSLYDKMLEDWIATLPAEIPIAVRQAKERLARRIATEVTLASSRLKPKEEDDLALRPDVLSNKTTSLPILPSKPAHPFPLSLPTPPQSSVPPSSPLFAEYLQPSVSDPLSRLRWHLMINEESIMTPIIIPPSVSELLSHWQPGTDPNTYDWEATERVLQPETPDETSQEMRERERKKKERREKRQRREDELLRAKSQTSSQPGFTQPAFPRSSPGPIFGGMASSSQVPVPMSSQQPIQSQSQGGAFGGFGGVNSMVPQSQVEPGRFGGRPDKKKKKGKSRVSGF</sequence>
<dbReference type="EMBL" id="JAKIXB020000009">
    <property type="protein sequence ID" value="KAL1605697.1"/>
    <property type="molecule type" value="Genomic_DNA"/>
</dbReference>
<reference evidence="5 6" key="1">
    <citation type="submission" date="2024-02" db="EMBL/GenBank/DDBJ databases">
        <title>De novo assembly and annotation of 12 fungi associated with fruit tree decline syndrome in Ontario, Canada.</title>
        <authorList>
            <person name="Sulman M."/>
            <person name="Ellouze W."/>
            <person name="Ilyukhin E."/>
        </authorList>
    </citation>
    <scope>NUCLEOTIDE SEQUENCE [LARGE SCALE GENOMIC DNA]</scope>
    <source>
        <strain evidence="5 6">M97-236</strain>
    </source>
</reference>
<name>A0ABR3RP57_9PLEO</name>
<dbReference type="PANTHER" id="PTHR28221:SF2">
    <property type="entry name" value="RNA POLYMERASE I-SPECIFIC TRANSCRIPTION INITIATION FACTOR RRN6"/>
    <property type="match status" value="1"/>
</dbReference>
<dbReference type="Pfam" id="PF20640">
    <property type="entry name" value="Rrn6_HB"/>
    <property type="match status" value="1"/>
</dbReference>
<proteinExistence type="predicted"/>
<dbReference type="Pfam" id="PF20639">
    <property type="entry name" value="Rrn6_K-rich"/>
    <property type="match status" value="1"/>
</dbReference>
<accession>A0ABR3RP57</accession>
<evidence type="ECO:0000259" key="2">
    <source>
        <dbReference type="Pfam" id="PF10214"/>
    </source>
</evidence>
<feature type="domain" description="RRN6 beta-propeller" evidence="2">
    <location>
        <begin position="104"/>
        <end position="453"/>
    </location>
</feature>
<feature type="compositionally biased region" description="Basic residues" evidence="1">
    <location>
        <begin position="942"/>
        <end position="955"/>
    </location>
</feature>
<evidence type="ECO:0000259" key="3">
    <source>
        <dbReference type="Pfam" id="PF20639"/>
    </source>
</evidence>
<feature type="compositionally biased region" description="Basic residues" evidence="1">
    <location>
        <begin position="845"/>
        <end position="855"/>
    </location>
</feature>
<evidence type="ECO:0000313" key="5">
    <source>
        <dbReference type="EMBL" id="KAL1605697.1"/>
    </source>
</evidence>
<evidence type="ECO:0000256" key="1">
    <source>
        <dbReference type="SAM" id="MobiDB-lite"/>
    </source>
</evidence>
<evidence type="ECO:0000313" key="6">
    <source>
        <dbReference type="Proteomes" id="UP001521222"/>
    </source>
</evidence>
<dbReference type="Proteomes" id="UP001521222">
    <property type="component" value="Unassembled WGS sequence"/>
</dbReference>